<dbReference type="Proteomes" id="UP001597059">
    <property type="component" value="Unassembled WGS sequence"/>
</dbReference>
<dbReference type="SUPFAM" id="SSF53335">
    <property type="entry name" value="S-adenosyl-L-methionine-dependent methyltransferases"/>
    <property type="match status" value="1"/>
</dbReference>
<dbReference type="RefSeq" id="WP_377369236.1">
    <property type="nucleotide sequence ID" value="NZ_JBHTMN010000018.1"/>
</dbReference>
<comment type="caution">
    <text evidence="5">The sequence shown here is derived from an EMBL/GenBank/DDBJ whole genome shotgun (WGS) entry which is preliminary data.</text>
</comment>
<dbReference type="CDD" id="cd02440">
    <property type="entry name" value="AdoMet_MTases"/>
    <property type="match status" value="1"/>
</dbReference>
<evidence type="ECO:0000256" key="3">
    <source>
        <dbReference type="ARBA" id="ARBA00022679"/>
    </source>
</evidence>
<feature type="domain" description="Methyltransferase type 11" evidence="4">
    <location>
        <begin position="39"/>
        <end position="127"/>
    </location>
</feature>
<comment type="similarity">
    <text evidence="1">Belongs to the methyltransferase superfamily.</text>
</comment>
<dbReference type="GO" id="GO:0008168">
    <property type="term" value="F:methyltransferase activity"/>
    <property type="evidence" value="ECO:0007669"/>
    <property type="project" value="UniProtKB-KW"/>
</dbReference>
<dbReference type="InterPro" id="IPR029063">
    <property type="entry name" value="SAM-dependent_MTases_sf"/>
</dbReference>
<name>A0ABW4B3Z1_9GAMM</name>
<evidence type="ECO:0000313" key="5">
    <source>
        <dbReference type="EMBL" id="MFD1384732.1"/>
    </source>
</evidence>
<keyword evidence="2 5" id="KW-0489">Methyltransferase</keyword>
<evidence type="ECO:0000256" key="1">
    <source>
        <dbReference type="ARBA" id="ARBA00008361"/>
    </source>
</evidence>
<dbReference type="Gene3D" id="3.40.50.150">
    <property type="entry name" value="Vaccinia Virus protein VP39"/>
    <property type="match status" value="1"/>
</dbReference>
<protein>
    <submittedName>
        <fullName evidence="5">Methyltransferase domain-containing protein</fullName>
    </submittedName>
</protein>
<keyword evidence="6" id="KW-1185">Reference proteome</keyword>
<gene>
    <name evidence="5" type="ORF">ACFQ45_15295</name>
</gene>
<dbReference type="InterPro" id="IPR051052">
    <property type="entry name" value="Diverse_substrate_MTase"/>
</dbReference>
<dbReference type="Pfam" id="PF08241">
    <property type="entry name" value="Methyltransf_11"/>
    <property type="match status" value="1"/>
</dbReference>
<proteinExistence type="inferred from homology"/>
<dbReference type="InterPro" id="IPR013216">
    <property type="entry name" value="Methyltransf_11"/>
</dbReference>
<reference evidence="6" key="1">
    <citation type="journal article" date="2019" name="Int. J. Syst. Evol. Microbiol.">
        <title>The Global Catalogue of Microorganisms (GCM) 10K type strain sequencing project: providing services to taxonomists for standard genome sequencing and annotation.</title>
        <authorList>
            <consortium name="The Broad Institute Genomics Platform"/>
            <consortium name="The Broad Institute Genome Sequencing Center for Infectious Disease"/>
            <person name="Wu L."/>
            <person name="Ma J."/>
        </authorList>
    </citation>
    <scope>NUCLEOTIDE SEQUENCE [LARGE SCALE GENOMIC DNA]</scope>
    <source>
        <strain evidence="6">JCM 30774</strain>
    </source>
</reference>
<dbReference type="PANTHER" id="PTHR44942">
    <property type="entry name" value="METHYLTRANSF_11 DOMAIN-CONTAINING PROTEIN"/>
    <property type="match status" value="1"/>
</dbReference>
<dbReference type="PANTHER" id="PTHR44942:SF4">
    <property type="entry name" value="METHYLTRANSFERASE TYPE 11 DOMAIN-CONTAINING PROTEIN"/>
    <property type="match status" value="1"/>
</dbReference>
<keyword evidence="3" id="KW-0808">Transferase</keyword>
<evidence type="ECO:0000259" key="4">
    <source>
        <dbReference type="Pfam" id="PF08241"/>
    </source>
</evidence>
<dbReference type="EMBL" id="JBHTMN010000018">
    <property type="protein sequence ID" value="MFD1384732.1"/>
    <property type="molecule type" value="Genomic_DNA"/>
</dbReference>
<dbReference type="GO" id="GO:0032259">
    <property type="term" value="P:methylation"/>
    <property type="evidence" value="ECO:0007669"/>
    <property type="project" value="UniProtKB-KW"/>
</dbReference>
<accession>A0ABW4B3Z1</accession>
<sequence>MRTFDTSTSAIYSRVRPTYPAELYFWLSRQVPNTQRVWDCACGTGQASIDLAAYFSQVEATDISEAQIAKATPHRHVNYTVQPAESTHFPDNHFDAVCVAHALHWFELDAFWVEVKRVLKPGGKVFIWGYNWAQFESELDTAVRQHILSILKPHWPEKTALLREQYRAIEFPFETIETPEFDLKCRWTMSQAFAFMRTWSAAQIMVENHGDERILQAESAVAEVWQNPQKKQNVKLPFFVYAGQFKEADPN</sequence>
<evidence type="ECO:0000313" key="6">
    <source>
        <dbReference type="Proteomes" id="UP001597059"/>
    </source>
</evidence>
<organism evidence="5 6">
    <name type="scientific">Rhodanobacter aciditrophus</name>
    <dbReference type="NCBI Taxonomy" id="1623218"/>
    <lineage>
        <taxon>Bacteria</taxon>
        <taxon>Pseudomonadati</taxon>
        <taxon>Pseudomonadota</taxon>
        <taxon>Gammaproteobacteria</taxon>
        <taxon>Lysobacterales</taxon>
        <taxon>Rhodanobacteraceae</taxon>
        <taxon>Rhodanobacter</taxon>
    </lineage>
</organism>
<evidence type="ECO:0000256" key="2">
    <source>
        <dbReference type="ARBA" id="ARBA00022603"/>
    </source>
</evidence>